<gene>
    <name evidence="2" type="ORF">THRCLA_04846</name>
</gene>
<organism evidence="2 3">
    <name type="scientific">Thraustotheca clavata</name>
    <dbReference type="NCBI Taxonomy" id="74557"/>
    <lineage>
        <taxon>Eukaryota</taxon>
        <taxon>Sar</taxon>
        <taxon>Stramenopiles</taxon>
        <taxon>Oomycota</taxon>
        <taxon>Saprolegniomycetes</taxon>
        <taxon>Saprolegniales</taxon>
        <taxon>Achlyaceae</taxon>
        <taxon>Thraustotheca</taxon>
    </lineage>
</organism>
<sequence length="578" mass="65672">MALPAIAPRKEGWYCTGMRRCLCLTLYQKRVKETLRHISMGTWGRMPKVAHRMPTFDIEERLLANPTIVKFVVDVGIRYAEHETINLHHGIPIGKEESQKWHEAELVISKLMATLPTGFSINHVELMLARSLQMQGEYLSSTQIYSKILGTKFDPTMNYSDEAYVAIEYLTLALTYAKQAKVRATIYYKRGRAQFCLGDCNAAEDYYRRGRNSNQETKPANTLASLKLHKAKFYTLASKPIREIIACVRKGMGEAAASLILQRSFRQFLKKKQDENPQLHTHRLLFIKQKATKLLQTPPISKRLLTEEKLESKAKDDIMLQRLETLASLKLLNNSYVQPKPYLNVHPQQYKAPAQIPKATPVNFLAPDFDRPDYRRKRSMASYRRLGYSNSDISYIQHWHALLQVGFKIISYPTASELSRYIVHVQTFHTSISRAIAICALVHSDGNEAEACGKLTDAQYYTELQSLVQVINVENMASARWNTSPLSPLLDSINGTDEILHGVPEIDPATGRFIVQDVREAITPARSEKKDSDEPSPSRKKVASSECKRGSFRPLHIINDQVAQDSSTKDVLSLFSLK</sequence>
<evidence type="ECO:0000256" key="1">
    <source>
        <dbReference type="SAM" id="MobiDB-lite"/>
    </source>
</evidence>
<protein>
    <submittedName>
        <fullName evidence="2">Uncharacterized protein</fullName>
    </submittedName>
</protein>
<accession>A0A1V9ZXV1</accession>
<proteinExistence type="predicted"/>
<reference evidence="2 3" key="1">
    <citation type="journal article" date="2014" name="Genome Biol. Evol.">
        <title>The secreted proteins of Achlya hypogyna and Thraustotheca clavata identify the ancestral oomycete secretome and reveal gene acquisitions by horizontal gene transfer.</title>
        <authorList>
            <person name="Misner I."/>
            <person name="Blouin N."/>
            <person name="Leonard G."/>
            <person name="Richards T.A."/>
            <person name="Lane C.E."/>
        </authorList>
    </citation>
    <scope>NUCLEOTIDE SEQUENCE [LARGE SCALE GENOMIC DNA]</scope>
    <source>
        <strain evidence="2 3">ATCC 34112</strain>
    </source>
</reference>
<dbReference type="AlphaFoldDB" id="A0A1V9ZXV1"/>
<dbReference type="Proteomes" id="UP000243217">
    <property type="component" value="Unassembled WGS sequence"/>
</dbReference>
<feature type="region of interest" description="Disordered" evidence="1">
    <location>
        <begin position="524"/>
        <end position="548"/>
    </location>
</feature>
<keyword evidence="3" id="KW-1185">Reference proteome</keyword>
<feature type="compositionally biased region" description="Basic and acidic residues" evidence="1">
    <location>
        <begin position="526"/>
        <end position="537"/>
    </location>
</feature>
<dbReference type="EMBL" id="JNBS01001073">
    <property type="protein sequence ID" value="OQS02827.1"/>
    <property type="molecule type" value="Genomic_DNA"/>
</dbReference>
<evidence type="ECO:0000313" key="2">
    <source>
        <dbReference type="EMBL" id="OQS02827.1"/>
    </source>
</evidence>
<comment type="caution">
    <text evidence="2">The sequence shown here is derived from an EMBL/GenBank/DDBJ whole genome shotgun (WGS) entry which is preliminary data.</text>
</comment>
<dbReference type="OrthoDB" id="165838at2759"/>
<name>A0A1V9ZXV1_9STRA</name>
<evidence type="ECO:0000313" key="3">
    <source>
        <dbReference type="Proteomes" id="UP000243217"/>
    </source>
</evidence>